<evidence type="ECO:0000313" key="3">
    <source>
        <dbReference type="EMBL" id="MFC3072770.1"/>
    </source>
</evidence>
<proteinExistence type="predicted"/>
<feature type="coiled-coil region" evidence="1">
    <location>
        <begin position="60"/>
        <end position="94"/>
    </location>
</feature>
<evidence type="ECO:0000313" key="4">
    <source>
        <dbReference type="Proteomes" id="UP001595377"/>
    </source>
</evidence>
<protein>
    <submittedName>
        <fullName evidence="3">Uncharacterized protein</fullName>
    </submittedName>
</protein>
<keyword evidence="2" id="KW-1133">Transmembrane helix</keyword>
<gene>
    <name evidence="3" type="ORF">ACFOHH_06640</name>
</gene>
<organism evidence="3 4">
    <name type="scientific">Shinella pollutisoli</name>
    <dbReference type="NCBI Taxonomy" id="2250594"/>
    <lineage>
        <taxon>Bacteria</taxon>
        <taxon>Pseudomonadati</taxon>
        <taxon>Pseudomonadota</taxon>
        <taxon>Alphaproteobacteria</taxon>
        <taxon>Hyphomicrobiales</taxon>
        <taxon>Rhizobiaceae</taxon>
        <taxon>Shinella</taxon>
    </lineage>
</organism>
<reference evidence="4" key="1">
    <citation type="journal article" date="2019" name="Int. J. Syst. Evol. Microbiol.">
        <title>The Global Catalogue of Microorganisms (GCM) 10K type strain sequencing project: providing services to taxonomists for standard genome sequencing and annotation.</title>
        <authorList>
            <consortium name="The Broad Institute Genomics Platform"/>
            <consortium name="The Broad Institute Genome Sequencing Center for Infectious Disease"/>
            <person name="Wu L."/>
            <person name="Ma J."/>
        </authorList>
    </citation>
    <scope>NUCLEOTIDE SEQUENCE [LARGE SCALE GENOMIC DNA]</scope>
    <source>
        <strain evidence="4">KCTC 52677</strain>
    </source>
</reference>
<sequence length="104" mass="10676">MANFGNPAYSAVMGNAAGMAMIAAGAVGFASAVGAAIDAAAEARRERAYYDALGAAKAHASDMEDLARTAVAMVAELEAEVASLRRACRQRQEAVDMLAARVRA</sequence>
<comment type="caution">
    <text evidence="3">The sequence shown here is derived from an EMBL/GenBank/DDBJ whole genome shotgun (WGS) entry which is preliminary data.</text>
</comment>
<name>A0ABV7DES8_9HYPH</name>
<accession>A0ABV7DES8</accession>
<dbReference type="Proteomes" id="UP001595377">
    <property type="component" value="Unassembled WGS sequence"/>
</dbReference>
<feature type="transmembrane region" description="Helical" evidence="2">
    <location>
        <begin position="12"/>
        <end position="37"/>
    </location>
</feature>
<evidence type="ECO:0000256" key="1">
    <source>
        <dbReference type="SAM" id="Coils"/>
    </source>
</evidence>
<dbReference type="EMBL" id="JBHRSP010000011">
    <property type="protein sequence ID" value="MFC3072770.1"/>
    <property type="molecule type" value="Genomic_DNA"/>
</dbReference>
<dbReference type="RefSeq" id="WP_257318171.1">
    <property type="nucleotide sequence ID" value="NZ_JANFDG010000042.1"/>
</dbReference>
<keyword evidence="2" id="KW-0472">Membrane</keyword>
<keyword evidence="1" id="KW-0175">Coiled coil</keyword>
<evidence type="ECO:0000256" key="2">
    <source>
        <dbReference type="SAM" id="Phobius"/>
    </source>
</evidence>
<keyword evidence="2" id="KW-0812">Transmembrane</keyword>
<keyword evidence="4" id="KW-1185">Reference proteome</keyword>